<evidence type="ECO:0000313" key="3">
    <source>
        <dbReference type="Proteomes" id="UP000310477"/>
    </source>
</evidence>
<reference evidence="2 3" key="1">
    <citation type="submission" date="2019-04" db="EMBL/GenBank/DDBJ databases">
        <title>Pedobacter sp. AR-2-6 sp. nov., isolated from Arctic soil.</title>
        <authorList>
            <person name="Dahal R.H."/>
            <person name="Kim D.-U."/>
        </authorList>
    </citation>
    <scope>NUCLEOTIDE SEQUENCE [LARGE SCALE GENOMIC DNA]</scope>
    <source>
        <strain evidence="2 3">AR-2-6</strain>
    </source>
</reference>
<dbReference type="EMBL" id="SWBO01000013">
    <property type="protein sequence ID" value="TKB97238.1"/>
    <property type="molecule type" value="Genomic_DNA"/>
</dbReference>
<protein>
    <submittedName>
        <fullName evidence="2">Stationary phase survival protein SurE</fullName>
    </submittedName>
</protein>
<organism evidence="2 3">
    <name type="scientific">Pedobacter cryotolerans</name>
    <dbReference type="NCBI Taxonomy" id="2571270"/>
    <lineage>
        <taxon>Bacteria</taxon>
        <taxon>Pseudomonadati</taxon>
        <taxon>Bacteroidota</taxon>
        <taxon>Sphingobacteriia</taxon>
        <taxon>Sphingobacteriales</taxon>
        <taxon>Sphingobacteriaceae</taxon>
        <taxon>Pedobacter</taxon>
    </lineage>
</organism>
<name>A0A4U1BX55_9SPHI</name>
<proteinExistence type="predicted"/>
<feature type="transmembrane region" description="Helical" evidence="1">
    <location>
        <begin position="43"/>
        <end position="60"/>
    </location>
</feature>
<keyword evidence="1" id="KW-1133">Transmembrane helix</keyword>
<dbReference type="Proteomes" id="UP000310477">
    <property type="component" value="Unassembled WGS sequence"/>
</dbReference>
<evidence type="ECO:0000256" key="1">
    <source>
        <dbReference type="SAM" id="Phobius"/>
    </source>
</evidence>
<comment type="caution">
    <text evidence="2">The sequence shown here is derived from an EMBL/GenBank/DDBJ whole genome shotgun (WGS) entry which is preliminary data.</text>
</comment>
<feature type="transmembrane region" description="Helical" evidence="1">
    <location>
        <begin position="67"/>
        <end position="85"/>
    </location>
</feature>
<gene>
    <name evidence="2" type="ORF">FA045_16915</name>
</gene>
<feature type="transmembrane region" description="Helical" evidence="1">
    <location>
        <begin position="12"/>
        <end position="31"/>
    </location>
</feature>
<dbReference type="AlphaFoldDB" id="A0A4U1BX55"/>
<dbReference type="OrthoDB" id="797879at2"/>
<sequence>MKIANIKNTVWNGLLLGFIVPIIPGVIVWLVMQNVLVLKKADWLLILCVALNAWLMNYFFKQNKDNVARGIISVTFLWAFAFFYYKVF</sequence>
<keyword evidence="3" id="KW-1185">Reference proteome</keyword>
<accession>A0A4U1BX55</accession>
<evidence type="ECO:0000313" key="2">
    <source>
        <dbReference type="EMBL" id="TKB97238.1"/>
    </source>
</evidence>
<dbReference type="RefSeq" id="WP_136878268.1">
    <property type="nucleotide sequence ID" value="NZ_SWBO01000013.1"/>
</dbReference>
<keyword evidence="1" id="KW-0812">Transmembrane</keyword>
<keyword evidence="1" id="KW-0472">Membrane</keyword>